<dbReference type="AlphaFoldDB" id="E3RZ64"/>
<dbReference type="HOGENOM" id="CLU_1094758_0_0_1"/>
<accession>E3RZ64</accession>
<gene>
    <name evidence="2" type="ORF">PTT_14916</name>
</gene>
<dbReference type="KEGG" id="pte:PTT_14916"/>
<feature type="region of interest" description="Disordered" evidence="1">
    <location>
        <begin position="197"/>
        <end position="236"/>
    </location>
</feature>
<dbReference type="OrthoDB" id="5226159at2759"/>
<proteinExistence type="predicted"/>
<feature type="compositionally biased region" description="Low complexity" evidence="1">
    <location>
        <begin position="92"/>
        <end position="114"/>
    </location>
</feature>
<evidence type="ECO:0000313" key="3">
    <source>
        <dbReference type="Proteomes" id="UP000001067"/>
    </source>
</evidence>
<organism evidence="3">
    <name type="scientific">Pyrenophora teres f. teres (strain 0-1)</name>
    <name type="common">Barley net blotch fungus</name>
    <name type="synonym">Drechslera teres f. teres</name>
    <dbReference type="NCBI Taxonomy" id="861557"/>
    <lineage>
        <taxon>Eukaryota</taxon>
        <taxon>Fungi</taxon>
        <taxon>Dikarya</taxon>
        <taxon>Ascomycota</taxon>
        <taxon>Pezizomycotina</taxon>
        <taxon>Dothideomycetes</taxon>
        <taxon>Pleosporomycetidae</taxon>
        <taxon>Pleosporales</taxon>
        <taxon>Pleosporineae</taxon>
        <taxon>Pleosporaceae</taxon>
        <taxon>Pyrenophora</taxon>
    </lineage>
</organism>
<feature type="region of interest" description="Disordered" evidence="1">
    <location>
        <begin position="127"/>
        <end position="170"/>
    </location>
</feature>
<protein>
    <submittedName>
        <fullName evidence="2">Uncharacterized protein</fullName>
    </submittedName>
</protein>
<sequence>MTFRDIIAKFQKSILCCTRHERKRSLSIGSPTDVRIIDISDSLPGLTDAQRRQIREKASNDAIRLLSLQSHLPTMPPSPTATSHPPTPSLPTNPFQTNSPSSPTKTITSTAPSSREPSMALLNAASKDLPSSVPTPPRRTHKEDSPPAMRMKSMWHSERRYSSDSSGEDEVPYKTLHKKAGESAMTLNLEWDWEDKKERADSPRTLSLAGEDGEKGKGRIRGEKNERVDGEAGIEESEVDSFVNGERERLIRVSVK</sequence>
<keyword evidence="3" id="KW-1185">Reference proteome</keyword>
<evidence type="ECO:0000256" key="1">
    <source>
        <dbReference type="SAM" id="MobiDB-lite"/>
    </source>
</evidence>
<name>E3RZ64_PYRTT</name>
<feature type="compositionally biased region" description="Basic and acidic residues" evidence="1">
    <location>
        <begin position="212"/>
        <end position="230"/>
    </location>
</feature>
<reference evidence="2 3" key="1">
    <citation type="journal article" date="2010" name="Genome Biol.">
        <title>A first genome assembly of the barley fungal pathogen Pyrenophora teres f. teres.</title>
        <authorList>
            <person name="Ellwood S.R."/>
            <person name="Liu Z."/>
            <person name="Syme R.A."/>
            <person name="Lai Z."/>
            <person name="Hane J.K."/>
            <person name="Keiper F."/>
            <person name="Moffat C.S."/>
            <person name="Oliver R.P."/>
            <person name="Friesen T.L."/>
        </authorList>
    </citation>
    <scope>NUCLEOTIDE SEQUENCE [LARGE SCALE GENOMIC DNA]</scope>
    <source>
        <strain evidence="2 3">0-1</strain>
    </source>
</reference>
<feature type="region of interest" description="Disordered" evidence="1">
    <location>
        <begin position="71"/>
        <end position="115"/>
    </location>
</feature>
<dbReference type="eggNOG" id="ENOG502RQKS">
    <property type="taxonomic scope" value="Eukaryota"/>
</dbReference>
<dbReference type="EMBL" id="GL536034">
    <property type="protein sequence ID" value="EFQ88955.1"/>
    <property type="molecule type" value="Genomic_DNA"/>
</dbReference>
<evidence type="ECO:0000313" key="2">
    <source>
        <dbReference type="EMBL" id="EFQ88955.1"/>
    </source>
</evidence>
<feature type="compositionally biased region" description="Pro residues" evidence="1">
    <location>
        <begin position="74"/>
        <end position="91"/>
    </location>
</feature>
<dbReference type="Proteomes" id="UP000001067">
    <property type="component" value="Unassembled WGS sequence"/>
</dbReference>